<comment type="caution">
    <text evidence="2">The sequence shown here is derived from an EMBL/GenBank/DDBJ whole genome shotgun (WGS) entry which is preliminary data.</text>
</comment>
<keyword evidence="3" id="KW-1185">Reference proteome</keyword>
<dbReference type="EMBL" id="MNCJ02000320">
    <property type="protein sequence ID" value="KAF5805245.1"/>
    <property type="molecule type" value="Genomic_DNA"/>
</dbReference>
<feature type="compositionally biased region" description="Low complexity" evidence="1">
    <location>
        <begin position="15"/>
        <end position="33"/>
    </location>
</feature>
<sequence>MRAFTPRIKDSQEVSSTSYTMSSTAKSSKSASKFGVSDIQDIASPGSIKKELAARQSIPESKGMSTRAIGGAKRKKPFESSEGLPLIEQQPHEAVIEKFAEIQILQGQCLAIAEERILDLQTIGAAKDKRIAHLEKESKTLQKQILLADMTPNKERLEIIDEAKKSAAIVTLKIRLQMAKEAVDPSFDRSEWDVEAWKQRLQELGDDEDAEEVLTLEAGGSGGKDPVDAAEAGSSGEGGEAKVDDAAKA</sequence>
<feature type="compositionally biased region" description="Acidic residues" evidence="1">
    <location>
        <begin position="205"/>
        <end position="214"/>
    </location>
</feature>
<reference evidence="2" key="2">
    <citation type="submission" date="2020-06" db="EMBL/GenBank/DDBJ databases">
        <title>Helianthus annuus Genome sequencing and assembly Release 2.</title>
        <authorList>
            <person name="Gouzy J."/>
            <person name="Langlade N."/>
            <person name="Munos S."/>
        </authorList>
    </citation>
    <scope>NUCLEOTIDE SEQUENCE</scope>
    <source>
        <tissue evidence="2">Leaves</tissue>
    </source>
</reference>
<evidence type="ECO:0000313" key="3">
    <source>
        <dbReference type="Proteomes" id="UP000215914"/>
    </source>
</evidence>
<dbReference type="AlphaFoldDB" id="A0A9K3IYQ4"/>
<proteinExistence type="predicted"/>
<feature type="compositionally biased region" description="Basic and acidic residues" evidence="1">
    <location>
        <begin position="239"/>
        <end position="249"/>
    </location>
</feature>
<protein>
    <submittedName>
        <fullName evidence="2">Uncharacterized protein</fullName>
    </submittedName>
</protein>
<organism evidence="2 3">
    <name type="scientific">Helianthus annuus</name>
    <name type="common">Common sunflower</name>
    <dbReference type="NCBI Taxonomy" id="4232"/>
    <lineage>
        <taxon>Eukaryota</taxon>
        <taxon>Viridiplantae</taxon>
        <taxon>Streptophyta</taxon>
        <taxon>Embryophyta</taxon>
        <taxon>Tracheophyta</taxon>
        <taxon>Spermatophyta</taxon>
        <taxon>Magnoliopsida</taxon>
        <taxon>eudicotyledons</taxon>
        <taxon>Gunneridae</taxon>
        <taxon>Pentapetalae</taxon>
        <taxon>asterids</taxon>
        <taxon>campanulids</taxon>
        <taxon>Asterales</taxon>
        <taxon>Asteraceae</taxon>
        <taxon>Asteroideae</taxon>
        <taxon>Heliantheae alliance</taxon>
        <taxon>Heliantheae</taxon>
        <taxon>Helianthus</taxon>
    </lineage>
</organism>
<evidence type="ECO:0000313" key="2">
    <source>
        <dbReference type="EMBL" id="KAF5805245.1"/>
    </source>
</evidence>
<gene>
    <name evidence="2" type="ORF">HanXRQr2_Chr05g0206961</name>
</gene>
<feature type="region of interest" description="Disordered" evidence="1">
    <location>
        <begin position="1"/>
        <end position="36"/>
    </location>
</feature>
<name>A0A9K3IYQ4_HELAN</name>
<feature type="region of interest" description="Disordered" evidence="1">
    <location>
        <begin position="52"/>
        <end position="76"/>
    </location>
</feature>
<feature type="region of interest" description="Disordered" evidence="1">
    <location>
        <begin position="205"/>
        <end position="249"/>
    </location>
</feature>
<dbReference type="Gramene" id="mRNA:HanXRQr2_Chr05g0206961">
    <property type="protein sequence ID" value="mRNA:HanXRQr2_Chr05g0206961"/>
    <property type="gene ID" value="HanXRQr2_Chr05g0206961"/>
</dbReference>
<accession>A0A9K3IYQ4</accession>
<reference evidence="2" key="1">
    <citation type="journal article" date="2017" name="Nature">
        <title>The sunflower genome provides insights into oil metabolism, flowering and Asterid evolution.</title>
        <authorList>
            <person name="Badouin H."/>
            <person name="Gouzy J."/>
            <person name="Grassa C.J."/>
            <person name="Murat F."/>
            <person name="Staton S.E."/>
            <person name="Cottret L."/>
            <person name="Lelandais-Briere C."/>
            <person name="Owens G.L."/>
            <person name="Carrere S."/>
            <person name="Mayjonade B."/>
            <person name="Legrand L."/>
            <person name="Gill N."/>
            <person name="Kane N.C."/>
            <person name="Bowers J.E."/>
            <person name="Hubner S."/>
            <person name="Bellec A."/>
            <person name="Berard A."/>
            <person name="Berges H."/>
            <person name="Blanchet N."/>
            <person name="Boniface M.C."/>
            <person name="Brunel D."/>
            <person name="Catrice O."/>
            <person name="Chaidir N."/>
            <person name="Claudel C."/>
            <person name="Donnadieu C."/>
            <person name="Faraut T."/>
            <person name="Fievet G."/>
            <person name="Helmstetter N."/>
            <person name="King M."/>
            <person name="Knapp S.J."/>
            <person name="Lai Z."/>
            <person name="Le Paslier M.C."/>
            <person name="Lippi Y."/>
            <person name="Lorenzon L."/>
            <person name="Mandel J.R."/>
            <person name="Marage G."/>
            <person name="Marchand G."/>
            <person name="Marquand E."/>
            <person name="Bret-Mestries E."/>
            <person name="Morien E."/>
            <person name="Nambeesan S."/>
            <person name="Nguyen T."/>
            <person name="Pegot-Espagnet P."/>
            <person name="Pouilly N."/>
            <person name="Raftis F."/>
            <person name="Sallet E."/>
            <person name="Schiex T."/>
            <person name="Thomas J."/>
            <person name="Vandecasteele C."/>
            <person name="Vares D."/>
            <person name="Vear F."/>
            <person name="Vautrin S."/>
            <person name="Crespi M."/>
            <person name="Mangin B."/>
            <person name="Burke J.M."/>
            <person name="Salse J."/>
            <person name="Munos S."/>
            <person name="Vincourt P."/>
            <person name="Rieseberg L.H."/>
            <person name="Langlade N.B."/>
        </authorList>
    </citation>
    <scope>NUCLEOTIDE SEQUENCE</scope>
    <source>
        <tissue evidence="2">Leaves</tissue>
    </source>
</reference>
<evidence type="ECO:0000256" key="1">
    <source>
        <dbReference type="SAM" id="MobiDB-lite"/>
    </source>
</evidence>
<dbReference type="Proteomes" id="UP000215914">
    <property type="component" value="Unassembled WGS sequence"/>
</dbReference>